<dbReference type="FunFam" id="1.10.555.10:FF:000029">
    <property type="entry name" value="DEP domain-containing protein 1B isoform X2"/>
    <property type="match status" value="1"/>
</dbReference>
<dbReference type="AlphaFoldDB" id="A0A8C5T4D2"/>
<dbReference type="PANTHER" id="PTHR16206">
    <property type="entry name" value="DEP DOMAIN-CONTAINING"/>
    <property type="match status" value="1"/>
</dbReference>
<dbReference type="GO" id="GO:0035556">
    <property type="term" value="P:intracellular signal transduction"/>
    <property type="evidence" value="ECO:0007669"/>
    <property type="project" value="InterPro"/>
</dbReference>
<feature type="compositionally biased region" description="Basic and acidic residues" evidence="3">
    <location>
        <begin position="147"/>
        <end position="162"/>
    </location>
</feature>
<dbReference type="GO" id="GO:0005634">
    <property type="term" value="C:nucleus"/>
    <property type="evidence" value="ECO:0007669"/>
    <property type="project" value="TreeGrafter"/>
</dbReference>
<evidence type="ECO:0000256" key="2">
    <source>
        <dbReference type="ARBA" id="ARBA00069595"/>
    </source>
</evidence>
<dbReference type="Gene3D" id="1.10.10.10">
    <property type="entry name" value="Winged helix-like DNA-binding domain superfamily/Winged helix DNA-binding domain"/>
    <property type="match status" value="1"/>
</dbReference>
<reference evidence="5" key="2">
    <citation type="submission" date="2025-09" db="UniProtKB">
        <authorList>
            <consortium name="Ensembl"/>
        </authorList>
    </citation>
    <scope>IDENTIFICATION</scope>
</reference>
<organism evidence="5 6">
    <name type="scientific">Malurus cyaneus samueli</name>
    <dbReference type="NCBI Taxonomy" id="2593467"/>
    <lineage>
        <taxon>Eukaryota</taxon>
        <taxon>Metazoa</taxon>
        <taxon>Chordata</taxon>
        <taxon>Craniata</taxon>
        <taxon>Vertebrata</taxon>
        <taxon>Euteleostomi</taxon>
        <taxon>Archelosauria</taxon>
        <taxon>Archosauria</taxon>
        <taxon>Dinosauria</taxon>
        <taxon>Saurischia</taxon>
        <taxon>Theropoda</taxon>
        <taxon>Coelurosauria</taxon>
        <taxon>Aves</taxon>
        <taxon>Neognathae</taxon>
        <taxon>Neoaves</taxon>
        <taxon>Telluraves</taxon>
        <taxon>Australaves</taxon>
        <taxon>Passeriformes</taxon>
        <taxon>Meliphagoidea</taxon>
        <taxon>Maluridae</taxon>
        <taxon>Malurus</taxon>
    </lineage>
</organism>
<dbReference type="Gene3D" id="1.10.555.10">
    <property type="entry name" value="Rho GTPase activation protein"/>
    <property type="match status" value="1"/>
</dbReference>
<dbReference type="OrthoDB" id="1069523at2759"/>
<name>A0A8C5T4D2_9PASS</name>
<feature type="region of interest" description="Disordered" evidence="3">
    <location>
        <begin position="95"/>
        <end position="162"/>
    </location>
</feature>
<keyword evidence="1" id="KW-0343">GTPase activation</keyword>
<dbReference type="Pfam" id="PF00620">
    <property type="entry name" value="RhoGAP"/>
    <property type="match status" value="1"/>
</dbReference>
<dbReference type="Proteomes" id="UP000694560">
    <property type="component" value="Unplaced"/>
</dbReference>
<dbReference type="SUPFAM" id="SSF48350">
    <property type="entry name" value="GTPase activation domain, GAP"/>
    <property type="match status" value="1"/>
</dbReference>
<dbReference type="InterPro" id="IPR036390">
    <property type="entry name" value="WH_DNA-bd_sf"/>
</dbReference>
<evidence type="ECO:0000256" key="3">
    <source>
        <dbReference type="SAM" id="MobiDB-lite"/>
    </source>
</evidence>
<dbReference type="PANTHER" id="PTHR16206:SF12">
    <property type="entry name" value="DEP DOMAIN-CONTAINING PROTEIN 1A"/>
    <property type="match status" value="1"/>
</dbReference>
<dbReference type="CDD" id="cd04405">
    <property type="entry name" value="RhoGAP_BRCC3-like"/>
    <property type="match status" value="1"/>
</dbReference>
<dbReference type="Pfam" id="PF00610">
    <property type="entry name" value="DEP"/>
    <property type="match status" value="1"/>
</dbReference>
<evidence type="ECO:0000259" key="4">
    <source>
        <dbReference type="PROSITE" id="PS50238"/>
    </source>
</evidence>
<evidence type="ECO:0000313" key="5">
    <source>
        <dbReference type="Ensembl" id="ENSMCSP00000002013.1"/>
    </source>
</evidence>
<feature type="domain" description="Rho-GAP" evidence="4">
    <location>
        <begin position="191"/>
        <end position="385"/>
    </location>
</feature>
<proteinExistence type="predicted"/>
<feature type="compositionally biased region" description="Basic and acidic residues" evidence="3">
    <location>
        <begin position="111"/>
        <end position="122"/>
    </location>
</feature>
<accession>A0A8C5T4D2</accession>
<protein>
    <recommendedName>
        <fullName evidence="2">DEP domain-containing protein 1B</fullName>
    </recommendedName>
</protein>
<dbReference type="Ensembl" id="ENSMCST00000002056.1">
    <property type="protein sequence ID" value="ENSMCSP00000002013.1"/>
    <property type="gene ID" value="ENSMCSG00000001487.1"/>
</dbReference>
<keyword evidence="6" id="KW-1185">Reference proteome</keyword>
<dbReference type="InterPro" id="IPR000591">
    <property type="entry name" value="DEP_dom"/>
</dbReference>
<dbReference type="InterPro" id="IPR000198">
    <property type="entry name" value="RhoGAP_dom"/>
</dbReference>
<evidence type="ECO:0000313" key="6">
    <source>
        <dbReference type="Proteomes" id="UP000694560"/>
    </source>
</evidence>
<evidence type="ECO:0000256" key="1">
    <source>
        <dbReference type="ARBA" id="ARBA00022468"/>
    </source>
</evidence>
<dbReference type="InterPro" id="IPR008936">
    <property type="entry name" value="Rho_GTPase_activation_prot"/>
</dbReference>
<sequence length="514" mass="59868">FAGRPGWNEITRYFRAGMPVRRHRQRFRTHGSCFTAAEAADWLHQVLRSNSSFGPDVTRQQTVQLLRKFLKNHVIEDVKGRWGAENLEDNGALYRFPSTSPVKPLPSPPRENLENLSGDKGKLFKLPSSSKRPLKKQEFLQSLENLPRPKPDGMEEKKEDTLQRREISQEYVQETWKNIIMIHLQTILGLPSLEELLQPAQIVPEFIMYNMSNTSKHGVVILQDKAEDLPHWVLSAMKCLAYWPRNNDMSQGTYSGFERDVFRTVADYFLSLPEPLLTFEYYELFVNILDLLQPHLEPIAVEALQICCLLLPPPNRRKLQLLMRMMARISDNVDMPRLHDAMGTRSLLIQTFSRCVLRCAEEGDLDELLSTRLVSFLMDHQQEIFQVPTYLQIAVRDHLEYLKLAQCKEQKEEICAILPTYSYCKQITPQEFEEQKISTSQAAVAELLENIIKDKNLSVKDKKKKLKQFQKEYPQIYESRFPTTETEALLLENKPTIKQPMLSLRKPKFRSLRY</sequence>
<reference evidence="5" key="1">
    <citation type="submission" date="2025-08" db="UniProtKB">
        <authorList>
            <consortium name="Ensembl"/>
        </authorList>
    </citation>
    <scope>IDENTIFICATION</scope>
</reference>
<dbReference type="SMART" id="SM00049">
    <property type="entry name" value="DEP"/>
    <property type="match status" value="1"/>
</dbReference>
<dbReference type="InterPro" id="IPR036388">
    <property type="entry name" value="WH-like_DNA-bd_sf"/>
</dbReference>
<dbReference type="SUPFAM" id="SSF46785">
    <property type="entry name" value="Winged helix' DNA-binding domain"/>
    <property type="match status" value="1"/>
</dbReference>
<dbReference type="GO" id="GO:0005096">
    <property type="term" value="F:GTPase activator activity"/>
    <property type="evidence" value="ECO:0007669"/>
    <property type="project" value="UniProtKB-KW"/>
</dbReference>
<dbReference type="PROSITE" id="PS50238">
    <property type="entry name" value="RHOGAP"/>
    <property type="match status" value="1"/>
</dbReference>
<dbReference type="GO" id="GO:0017053">
    <property type="term" value="C:transcription repressor complex"/>
    <property type="evidence" value="ECO:0007669"/>
    <property type="project" value="TreeGrafter"/>
</dbReference>
<dbReference type="FunFam" id="1.10.10.10:FF:000182">
    <property type="entry name" value="DEP domain-containing protein 1B isoform 1"/>
    <property type="match status" value="1"/>
</dbReference>